<evidence type="ECO:0000256" key="12">
    <source>
        <dbReference type="ARBA" id="ARBA00023204"/>
    </source>
</evidence>
<evidence type="ECO:0000313" key="15">
    <source>
        <dbReference type="EMBL" id="AEC01518.1"/>
    </source>
</evidence>
<proteinExistence type="inferred from homology"/>
<keyword evidence="8" id="KW-0227">DNA damage</keyword>
<comment type="function">
    <text evidence="3">Adenine glycosylase active on G-A mispairs. MutY also corrects error-prone DNA synthesis past GO lesions which are due to the oxidatively damaged form of guanine: 7,8-dihydro-8-oxoguanine (8-oxo-dGTP).</text>
</comment>
<keyword evidence="16" id="KW-1185">Reference proteome</keyword>
<sequence>MPPEQSLKQRPKKKDLPLFPIFPELSADEASTYASGGIAWDSLSSDAERDAAISHFMGTVLDFRHRHGRHFPWQQTRDPWPILLSEVMLQQTTTARVLEKYRLFLEIWPDFRSMASVSLVDLLAAWSGLGYNRRALALRQTAIRSEEWGWTLPDDRESLLSLPGIGASTAAAIRCFCYDLRDIYLETNVRRAVLHWFFPDEEGVKDKRIEPILLYAAKRVDDIRQWYYALMDYGVLLARLVPNPNRRSSSYARQTAFKGSDREIRGRIIFMLTHQGPRDKVALMEALGSSDEARLQSILDALQAEGFIEERPASMAAENSPLYGVKK</sequence>
<evidence type="ECO:0000256" key="3">
    <source>
        <dbReference type="ARBA" id="ARBA00002933"/>
    </source>
</evidence>
<dbReference type="Pfam" id="PF00730">
    <property type="entry name" value="HhH-GPD"/>
    <property type="match status" value="1"/>
</dbReference>
<comment type="catalytic activity">
    <reaction evidence="1">
        <text>Hydrolyzes free adenine bases from 7,8-dihydro-8-oxoguanine:adenine mismatched double-stranded DNA, leaving an apurinic site.</text>
        <dbReference type="EC" id="3.2.2.31"/>
    </reaction>
</comment>
<name>F4GH43_PARC1</name>
<keyword evidence="13" id="KW-0326">Glycosidase</keyword>
<organism evidence="15 16">
    <name type="scientific">Parasphaerochaeta coccoides (strain ATCC BAA-1237 / DSM 17374 / SPN1)</name>
    <name type="common">Sphaerochaeta coccoides</name>
    <dbReference type="NCBI Taxonomy" id="760011"/>
    <lineage>
        <taxon>Bacteria</taxon>
        <taxon>Pseudomonadati</taxon>
        <taxon>Spirochaetota</taxon>
        <taxon>Spirochaetia</taxon>
        <taxon>Spirochaetales</taxon>
        <taxon>Sphaerochaetaceae</taxon>
        <taxon>Parasphaerochaeta</taxon>
    </lineage>
</organism>
<evidence type="ECO:0000256" key="11">
    <source>
        <dbReference type="ARBA" id="ARBA00023014"/>
    </source>
</evidence>
<dbReference type="PANTHER" id="PTHR42944:SF1">
    <property type="entry name" value="ADENINE DNA GLYCOSYLASE"/>
    <property type="match status" value="1"/>
</dbReference>
<dbReference type="HOGENOM" id="CLU_012862_2_0_12"/>
<gene>
    <name evidence="15" type="ordered locus">Spico_0288</name>
</gene>
<keyword evidence="12" id="KW-0234">DNA repair</keyword>
<comment type="similarity">
    <text evidence="4">Belongs to the Nth/MutY family.</text>
</comment>
<evidence type="ECO:0000256" key="8">
    <source>
        <dbReference type="ARBA" id="ARBA00022763"/>
    </source>
</evidence>
<dbReference type="InterPro" id="IPR003265">
    <property type="entry name" value="HhH-GPD_domain"/>
</dbReference>
<dbReference type="SUPFAM" id="SSF48150">
    <property type="entry name" value="DNA-glycosylase"/>
    <property type="match status" value="1"/>
</dbReference>
<keyword evidence="9" id="KW-0378">Hydrolase</keyword>
<dbReference type="RefSeq" id="WP_013738914.1">
    <property type="nucleotide sequence ID" value="NC_015436.1"/>
</dbReference>
<reference evidence="16" key="1">
    <citation type="submission" date="2011-04" db="EMBL/GenBank/DDBJ databases">
        <title>The complete genome of Spirochaeta coccoides DSM 17374.</title>
        <authorList>
            <person name="Lucas S."/>
            <person name="Copeland A."/>
            <person name="Lapidus A."/>
            <person name="Bruce D."/>
            <person name="Goodwin L."/>
            <person name="Pitluck S."/>
            <person name="Peters L."/>
            <person name="Kyrpides N."/>
            <person name="Mavromatis K."/>
            <person name="Pagani I."/>
            <person name="Ivanova N."/>
            <person name="Ovchinnikova G."/>
            <person name="Lu M."/>
            <person name="Detter J.C."/>
            <person name="Tapia R."/>
            <person name="Han C."/>
            <person name="Land M."/>
            <person name="Hauser L."/>
            <person name="Markowitz V."/>
            <person name="Cheng J.-F."/>
            <person name="Hugenholtz P."/>
            <person name="Woyke T."/>
            <person name="Wu D."/>
            <person name="Spring S."/>
            <person name="Schroeder M."/>
            <person name="Brambilla E."/>
            <person name="Klenk H.-P."/>
            <person name="Eisen J.A."/>
        </authorList>
    </citation>
    <scope>NUCLEOTIDE SEQUENCE [LARGE SCALE GENOMIC DNA]</scope>
    <source>
        <strain evidence="16">ATCC BAA-1237 / DSM 17374 / SPN1</strain>
    </source>
</reference>
<dbReference type="Pfam" id="PF00633">
    <property type="entry name" value="HHH"/>
    <property type="match status" value="1"/>
</dbReference>
<dbReference type="PANTHER" id="PTHR42944">
    <property type="entry name" value="ADENINE DNA GLYCOSYLASE"/>
    <property type="match status" value="1"/>
</dbReference>
<evidence type="ECO:0000256" key="7">
    <source>
        <dbReference type="ARBA" id="ARBA00022723"/>
    </source>
</evidence>
<dbReference type="Gene3D" id="1.10.340.30">
    <property type="entry name" value="Hypothetical protein, domain 2"/>
    <property type="match status" value="1"/>
</dbReference>
<dbReference type="STRING" id="760011.Spico_0288"/>
<accession>F4GH43</accession>
<feature type="domain" description="HhH-GPD" evidence="14">
    <location>
        <begin position="88"/>
        <end position="236"/>
    </location>
</feature>
<dbReference type="InterPro" id="IPR011257">
    <property type="entry name" value="DNA_glycosylase"/>
</dbReference>
<evidence type="ECO:0000256" key="9">
    <source>
        <dbReference type="ARBA" id="ARBA00022801"/>
    </source>
</evidence>
<dbReference type="GO" id="GO:0032357">
    <property type="term" value="F:oxidized purine DNA binding"/>
    <property type="evidence" value="ECO:0007669"/>
    <property type="project" value="TreeGrafter"/>
</dbReference>
<dbReference type="AlphaFoldDB" id="F4GH43"/>
<keyword evidence="11" id="KW-0411">Iron-sulfur</keyword>
<evidence type="ECO:0000256" key="5">
    <source>
        <dbReference type="ARBA" id="ARBA00012045"/>
    </source>
</evidence>
<keyword evidence="7" id="KW-0479">Metal-binding</keyword>
<dbReference type="eggNOG" id="COG1194">
    <property type="taxonomic scope" value="Bacteria"/>
</dbReference>
<dbReference type="GO" id="GO:0051536">
    <property type="term" value="F:iron-sulfur cluster binding"/>
    <property type="evidence" value="ECO:0007669"/>
    <property type="project" value="UniProtKB-KW"/>
</dbReference>
<dbReference type="GO" id="GO:0034039">
    <property type="term" value="F:8-oxo-7,8-dihydroguanine DNA N-glycosylase activity"/>
    <property type="evidence" value="ECO:0007669"/>
    <property type="project" value="TreeGrafter"/>
</dbReference>
<keyword evidence="10" id="KW-0408">Iron</keyword>
<evidence type="ECO:0000259" key="14">
    <source>
        <dbReference type="SMART" id="SM00478"/>
    </source>
</evidence>
<evidence type="ECO:0000256" key="2">
    <source>
        <dbReference type="ARBA" id="ARBA00001966"/>
    </source>
</evidence>
<dbReference type="Proteomes" id="UP000007939">
    <property type="component" value="Chromosome"/>
</dbReference>
<dbReference type="Gene3D" id="1.10.1670.10">
    <property type="entry name" value="Helix-hairpin-Helix base-excision DNA repair enzymes (C-terminal)"/>
    <property type="match status" value="1"/>
</dbReference>
<dbReference type="SMART" id="SM00478">
    <property type="entry name" value="ENDO3c"/>
    <property type="match status" value="1"/>
</dbReference>
<evidence type="ECO:0000256" key="6">
    <source>
        <dbReference type="ARBA" id="ARBA00022023"/>
    </source>
</evidence>
<dbReference type="GO" id="GO:0006298">
    <property type="term" value="P:mismatch repair"/>
    <property type="evidence" value="ECO:0007669"/>
    <property type="project" value="TreeGrafter"/>
</dbReference>
<evidence type="ECO:0000256" key="1">
    <source>
        <dbReference type="ARBA" id="ARBA00000843"/>
    </source>
</evidence>
<dbReference type="InterPro" id="IPR000445">
    <property type="entry name" value="HhH_motif"/>
</dbReference>
<comment type="cofactor">
    <cofactor evidence="2">
        <name>[4Fe-4S] cluster</name>
        <dbReference type="ChEBI" id="CHEBI:49883"/>
    </cofactor>
</comment>
<evidence type="ECO:0000256" key="13">
    <source>
        <dbReference type="ARBA" id="ARBA00023295"/>
    </source>
</evidence>
<evidence type="ECO:0000313" key="16">
    <source>
        <dbReference type="Proteomes" id="UP000007939"/>
    </source>
</evidence>
<dbReference type="EC" id="3.2.2.31" evidence="5"/>
<evidence type="ECO:0000256" key="10">
    <source>
        <dbReference type="ARBA" id="ARBA00023004"/>
    </source>
</evidence>
<reference evidence="15 16" key="2">
    <citation type="journal article" date="2012" name="Stand. Genomic Sci.">
        <title>Complete genome sequence of the termite hindgut bacterium Spirochaeta coccoides type strain (SPN1(T)), reclassification in the genus Sphaerochaeta as Sphaerochaeta coccoides comb. nov. and emendations of the family Spirochaetaceae and the genus Sphaerochaeta.</title>
        <authorList>
            <person name="Abt B."/>
            <person name="Han C."/>
            <person name="Scheuner C."/>
            <person name="Lu M."/>
            <person name="Lapidus A."/>
            <person name="Nolan M."/>
            <person name="Lucas S."/>
            <person name="Hammon N."/>
            <person name="Deshpande S."/>
            <person name="Cheng J.F."/>
            <person name="Tapia R."/>
            <person name="Goodwin L.A."/>
            <person name="Pitluck S."/>
            <person name="Liolios K."/>
            <person name="Pagani I."/>
            <person name="Ivanova N."/>
            <person name="Mavromatis K."/>
            <person name="Mikhailova N."/>
            <person name="Huntemann M."/>
            <person name="Pati A."/>
            <person name="Chen A."/>
            <person name="Palaniappan K."/>
            <person name="Land M."/>
            <person name="Hauser L."/>
            <person name="Brambilla E.M."/>
            <person name="Rohde M."/>
            <person name="Spring S."/>
            <person name="Gronow S."/>
            <person name="Goker M."/>
            <person name="Woyke T."/>
            <person name="Bristow J."/>
            <person name="Eisen J.A."/>
            <person name="Markowitz V."/>
            <person name="Hugenholtz P."/>
            <person name="Kyrpides N.C."/>
            <person name="Klenk H.P."/>
            <person name="Detter J.C."/>
        </authorList>
    </citation>
    <scope>NUCLEOTIDE SEQUENCE [LARGE SCALE GENOMIC DNA]</scope>
    <source>
        <strain evidence="16">ATCC BAA-1237 / DSM 17374 / SPN1</strain>
    </source>
</reference>
<dbReference type="InterPro" id="IPR023170">
    <property type="entry name" value="HhH_base_excis_C"/>
</dbReference>
<dbReference type="GO" id="GO:0006284">
    <property type="term" value="P:base-excision repair"/>
    <property type="evidence" value="ECO:0007669"/>
    <property type="project" value="InterPro"/>
</dbReference>
<protein>
    <recommendedName>
        <fullName evidence="6">Adenine DNA glycosylase</fullName>
        <ecNumber evidence="5">3.2.2.31</ecNumber>
    </recommendedName>
</protein>
<dbReference type="InterPro" id="IPR044298">
    <property type="entry name" value="MIG/MutY"/>
</dbReference>
<evidence type="ECO:0000256" key="4">
    <source>
        <dbReference type="ARBA" id="ARBA00008343"/>
    </source>
</evidence>
<dbReference type="CDD" id="cd00056">
    <property type="entry name" value="ENDO3c"/>
    <property type="match status" value="1"/>
</dbReference>
<dbReference type="KEGG" id="scc:Spico_0288"/>
<dbReference type="GO" id="GO:0046872">
    <property type="term" value="F:metal ion binding"/>
    <property type="evidence" value="ECO:0007669"/>
    <property type="project" value="UniProtKB-KW"/>
</dbReference>
<dbReference type="EMBL" id="CP002659">
    <property type="protein sequence ID" value="AEC01518.1"/>
    <property type="molecule type" value="Genomic_DNA"/>
</dbReference>
<dbReference type="GO" id="GO:0035485">
    <property type="term" value="F:adenine/guanine mispair binding"/>
    <property type="evidence" value="ECO:0007669"/>
    <property type="project" value="TreeGrafter"/>
</dbReference>
<dbReference type="GO" id="GO:0000701">
    <property type="term" value="F:purine-specific mismatch base pair DNA N-glycosylase activity"/>
    <property type="evidence" value="ECO:0007669"/>
    <property type="project" value="UniProtKB-EC"/>
</dbReference>